<dbReference type="InterPro" id="IPR011993">
    <property type="entry name" value="PH-like_dom_sf"/>
</dbReference>
<dbReference type="Pfam" id="PF00169">
    <property type="entry name" value="PH"/>
    <property type="match status" value="1"/>
</dbReference>
<sequence length="161" mass="18862">MMDFFDHRYGGPMAIRNMPWYFTLLMKAAASWIPESIMKKLLVIKDVSSLHEALPLSKIPREFGGQSDYDMDAFLRWREEVEGVSSDAPPSHKVNMRLLRISHKMEAVRRGFGYKKTRSNRWKKYYFVLDEGILFYYKNKKARTSNNGIMLETSIVHSGEE</sequence>
<organism evidence="3 4">
    <name type="scientific">Kipferlia bialata</name>
    <dbReference type="NCBI Taxonomy" id="797122"/>
    <lineage>
        <taxon>Eukaryota</taxon>
        <taxon>Metamonada</taxon>
        <taxon>Carpediemonas-like organisms</taxon>
        <taxon>Kipferlia</taxon>
    </lineage>
</organism>
<dbReference type="InterPro" id="IPR001251">
    <property type="entry name" value="CRAL-TRIO_dom"/>
</dbReference>
<dbReference type="InterPro" id="IPR001849">
    <property type="entry name" value="PH_domain"/>
</dbReference>
<evidence type="ECO:0000313" key="3">
    <source>
        <dbReference type="EMBL" id="GIQ87124.1"/>
    </source>
</evidence>
<dbReference type="PROSITE" id="PS50003">
    <property type="entry name" value="PH_DOMAIN"/>
    <property type="match status" value="1"/>
</dbReference>
<reference evidence="3 4" key="1">
    <citation type="journal article" date="2018" name="PLoS ONE">
        <title>The draft genome of Kipferlia bialata reveals reductive genome evolution in fornicate parasites.</title>
        <authorList>
            <person name="Tanifuji G."/>
            <person name="Takabayashi S."/>
            <person name="Kume K."/>
            <person name="Takagi M."/>
            <person name="Nakayama T."/>
            <person name="Kamikawa R."/>
            <person name="Inagaki Y."/>
            <person name="Hashimoto T."/>
        </authorList>
    </citation>
    <scope>NUCLEOTIDE SEQUENCE [LARGE SCALE GENOMIC DNA]</scope>
    <source>
        <strain evidence="3">NY0173</strain>
    </source>
</reference>
<proteinExistence type="predicted"/>
<dbReference type="SUPFAM" id="SSF50729">
    <property type="entry name" value="PH domain-like"/>
    <property type="match status" value="1"/>
</dbReference>
<comment type="caution">
    <text evidence="3">The sequence shown here is derived from an EMBL/GenBank/DDBJ whole genome shotgun (WGS) entry which is preliminary data.</text>
</comment>
<dbReference type="AlphaFoldDB" id="A0A9K3D4I7"/>
<dbReference type="PROSITE" id="PS50191">
    <property type="entry name" value="CRAL_TRIO"/>
    <property type="match status" value="1"/>
</dbReference>
<evidence type="ECO:0000259" key="2">
    <source>
        <dbReference type="PROSITE" id="PS50191"/>
    </source>
</evidence>
<dbReference type="Gene3D" id="2.30.29.30">
    <property type="entry name" value="Pleckstrin-homology domain (PH domain)/Phosphotyrosine-binding domain (PTB)"/>
    <property type="match status" value="1"/>
</dbReference>
<evidence type="ECO:0000259" key="1">
    <source>
        <dbReference type="PROSITE" id="PS50003"/>
    </source>
</evidence>
<dbReference type="OrthoDB" id="6682367at2759"/>
<gene>
    <name evidence="3" type="ORF">KIPB_009103</name>
</gene>
<accession>A0A9K3D4I7</accession>
<feature type="non-terminal residue" evidence="3">
    <location>
        <position position="161"/>
    </location>
</feature>
<protein>
    <recommendedName>
        <fullName evidence="5">PH domain-containing protein</fullName>
    </recommendedName>
</protein>
<feature type="domain" description="PH" evidence="1">
    <location>
        <begin position="106"/>
        <end position="161"/>
    </location>
</feature>
<name>A0A9K3D4I7_9EUKA</name>
<evidence type="ECO:0000313" key="4">
    <source>
        <dbReference type="Proteomes" id="UP000265618"/>
    </source>
</evidence>
<feature type="domain" description="CRAL-TRIO" evidence="2">
    <location>
        <begin position="11"/>
        <end position="71"/>
    </location>
</feature>
<dbReference type="Proteomes" id="UP000265618">
    <property type="component" value="Unassembled WGS sequence"/>
</dbReference>
<dbReference type="InterPro" id="IPR036865">
    <property type="entry name" value="CRAL-TRIO_dom_sf"/>
</dbReference>
<dbReference type="EMBL" id="BDIP01002989">
    <property type="protein sequence ID" value="GIQ87124.1"/>
    <property type="molecule type" value="Genomic_DNA"/>
</dbReference>
<dbReference type="SUPFAM" id="SSF52087">
    <property type="entry name" value="CRAL/TRIO domain"/>
    <property type="match status" value="1"/>
</dbReference>
<dbReference type="Gene3D" id="3.40.525.10">
    <property type="entry name" value="CRAL-TRIO lipid binding domain"/>
    <property type="match status" value="1"/>
</dbReference>
<evidence type="ECO:0008006" key="5">
    <source>
        <dbReference type="Google" id="ProtNLM"/>
    </source>
</evidence>
<keyword evidence="4" id="KW-1185">Reference proteome</keyword>
<dbReference type="Pfam" id="PF00650">
    <property type="entry name" value="CRAL_TRIO"/>
    <property type="match status" value="1"/>
</dbReference>